<dbReference type="AlphaFoldDB" id="A0A565CM29"/>
<gene>
    <name evidence="2" type="ORF">ANE_LOCUS25222</name>
</gene>
<proteinExistence type="predicted"/>
<keyword evidence="3" id="KW-1185">Reference proteome</keyword>
<evidence type="ECO:0000313" key="3">
    <source>
        <dbReference type="Proteomes" id="UP000489600"/>
    </source>
</evidence>
<organism evidence="2 3">
    <name type="scientific">Arabis nemorensis</name>
    <dbReference type="NCBI Taxonomy" id="586526"/>
    <lineage>
        <taxon>Eukaryota</taxon>
        <taxon>Viridiplantae</taxon>
        <taxon>Streptophyta</taxon>
        <taxon>Embryophyta</taxon>
        <taxon>Tracheophyta</taxon>
        <taxon>Spermatophyta</taxon>
        <taxon>Magnoliopsida</taxon>
        <taxon>eudicotyledons</taxon>
        <taxon>Gunneridae</taxon>
        <taxon>Pentapetalae</taxon>
        <taxon>rosids</taxon>
        <taxon>malvids</taxon>
        <taxon>Brassicales</taxon>
        <taxon>Brassicaceae</taxon>
        <taxon>Arabideae</taxon>
        <taxon>Arabis</taxon>
    </lineage>
</organism>
<feature type="compositionally biased region" description="Low complexity" evidence="1">
    <location>
        <begin position="45"/>
        <end position="69"/>
    </location>
</feature>
<dbReference type="EMBL" id="CABITT030000008">
    <property type="protein sequence ID" value="VVB14778.1"/>
    <property type="molecule type" value="Genomic_DNA"/>
</dbReference>
<sequence length="69" mass="7739">MRRLGFQNLNQLRKRSIITSSSSILVPQETILSSHIHKPKTDHPNSFSFLRESNSSSSCPICFSSDSSD</sequence>
<name>A0A565CM29_9BRAS</name>
<feature type="region of interest" description="Disordered" evidence="1">
    <location>
        <begin position="43"/>
        <end position="69"/>
    </location>
</feature>
<protein>
    <submittedName>
        <fullName evidence="2">Uncharacterized protein</fullName>
    </submittedName>
</protein>
<reference evidence="2" key="1">
    <citation type="submission" date="2019-07" db="EMBL/GenBank/DDBJ databases">
        <authorList>
            <person name="Dittberner H."/>
        </authorList>
    </citation>
    <scope>NUCLEOTIDE SEQUENCE [LARGE SCALE GENOMIC DNA]</scope>
</reference>
<comment type="caution">
    <text evidence="2">The sequence shown here is derived from an EMBL/GenBank/DDBJ whole genome shotgun (WGS) entry which is preliminary data.</text>
</comment>
<dbReference type="Proteomes" id="UP000489600">
    <property type="component" value="Unassembled WGS sequence"/>
</dbReference>
<evidence type="ECO:0000256" key="1">
    <source>
        <dbReference type="SAM" id="MobiDB-lite"/>
    </source>
</evidence>
<accession>A0A565CM29</accession>
<evidence type="ECO:0000313" key="2">
    <source>
        <dbReference type="EMBL" id="VVB14778.1"/>
    </source>
</evidence>